<evidence type="ECO:0000256" key="2">
    <source>
        <dbReference type="ARBA" id="ARBA00007886"/>
    </source>
</evidence>
<organism evidence="10 11">
    <name type="scientific">Paenibacillus oenotherae</name>
    <dbReference type="NCBI Taxonomy" id="1435645"/>
    <lineage>
        <taxon>Bacteria</taxon>
        <taxon>Bacillati</taxon>
        <taxon>Bacillota</taxon>
        <taxon>Bacilli</taxon>
        <taxon>Bacillales</taxon>
        <taxon>Paenibacillaceae</taxon>
        <taxon>Paenibacillus</taxon>
    </lineage>
</organism>
<keyword evidence="3" id="KW-0309">Germination</keyword>
<dbReference type="RefSeq" id="WP_219874263.1">
    <property type="nucleotide sequence ID" value="NZ_JAHZIJ010000019.1"/>
</dbReference>
<dbReference type="PANTHER" id="PTHR35789">
    <property type="entry name" value="SPORE GERMINATION PROTEIN B3"/>
    <property type="match status" value="1"/>
</dbReference>
<keyword evidence="6" id="KW-0564">Palmitate</keyword>
<evidence type="ECO:0000256" key="6">
    <source>
        <dbReference type="ARBA" id="ARBA00023139"/>
    </source>
</evidence>
<dbReference type="InterPro" id="IPR046953">
    <property type="entry name" value="Spore_GerAC-like_C"/>
</dbReference>
<keyword evidence="5" id="KW-0472">Membrane</keyword>
<comment type="caution">
    <text evidence="10">The sequence shown here is derived from an EMBL/GenBank/DDBJ whole genome shotgun (WGS) entry which is preliminary data.</text>
</comment>
<keyword evidence="11" id="KW-1185">Reference proteome</keyword>
<accession>A0ABS7DAV5</accession>
<dbReference type="Gene3D" id="3.30.300.210">
    <property type="entry name" value="Nutrient germinant receptor protein C, domain 3"/>
    <property type="match status" value="1"/>
</dbReference>
<evidence type="ECO:0000259" key="8">
    <source>
        <dbReference type="Pfam" id="PF05504"/>
    </source>
</evidence>
<dbReference type="Proteomes" id="UP000812277">
    <property type="component" value="Unassembled WGS sequence"/>
</dbReference>
<dbReference type="InterPro" id="IPR008844">
    <property type="entry name" value="Spore_GerAC-like"/>
</dbReference>
<evidence type="ECO:0000256" key="3">
    <source>
        <dbReference type="ARBA" id="ARBA00022544"/>
    </source>
</evidence>
<evidence type="ECO:0000256" key="1">
    <source>
        <dbReference type="ARBA" id="ARBA00004635"/>
    </source>
</evidence>
<feature type="domain" description="Spore germination GerAC-like C-terminal" evidence="8">
    <location>
        <begin position="205"/>
        <end position="363"/>
    </location>
</feature>
<evidence type="ECO:0000256" key="7">
    <source>
        <dbReference type="ARBA" id="ARBA00023288"/>
    </source>
</evidence>
<dbReference type="EMBL" id="JAHZIJ010000019">
    <property type="protein sequence ID" value="MBW7477011.1"/>
    <property type="molecule type" value="Genomic_DNA"/>
</dbReference>
<name>A0ABS7DAV5_9BACL</name>
<protein>
    <submittedName>
        <fullName evidence="10">Ger(X)C family spore germination protein</fullName>
    </submittedName>
</protein>
<dbReference type="Pfam" id="PF05504">
    <property type="entry name" value="Spore_GerAC"/>
    <property type="match status" value="1"/>
</dbReference>
<reference evidence="10 11" key="1">
    <citation type="submission" date="2021-07" db="EMBL/GenBank/DDBJ databases">
        <title>Paenibacillus radiodurans sp. nov., isolated from the southeastern edge of Tengger Desert.</title>
        <authorList>
            <person name="Zhang G."/>
        </authorList>
    </citation>
    <scope>NUCLEOTIDE SEQUENCE [LARGE SCALE GENOMIC DNA]</scope>
    <source>
        <strain evidence="10 11">DT7-4</strain>
    </source>
</reference>
<dbReference type="PANTHER" id="PTHR35789:SF1">
    <property type="entry name" value="SPORE GERMINATION PROTEIN B3"/>
    <property type="match status" value="1"/>
</dbReference>
<dbReference type="InterPro" id="IPR038501">
    <property type="entry name" value="Spore_GerAC_C_sf"/>
</dbReference>
<keyword evidence="4" id="KW-0732">Signal</keyword>
<evidence type="ECO:0000259" key="9">
    <source>
        <dbReference type="Pfam" id="PF25198"/>
    </source>
</evidence>
<keyword evidence="7" id="KW-0449">Lipoprotein</keyword>
<dbReference type="InterPro" id="IPR057336">
    <property type="entry name" value="GerAC_N"/>
</dbReference>
<proteinExistence type="inferred from homology"/>
<evidence type="ECO:0000313" key="11">
    <source>
        <dbReference type="Proteomes" id="UP000812277"/>
    </source>
</evidence>
<dbReference type="NCBIfam" id="TIGR02887">
    <property type="entry name" value="spore_ger_x_C"/>
    <property type="match status" value="1"/>
</dbReference>
<dbReference type="PROSITE" id="PS51257">
    <property type="entry name" value="PROKAR_LIPOPROTEIN"/>
    <property type="match status" value="1"/>
</dbReference>
<gene>
    <name evidence="10" type="ORF">K0T92_20040</name>
</gene>
<dbReference type="Pfam" id="PF25198">
    <property type="entry name" value="Spore_GerAC_N"/>
    <property type="match status" value="1"/>
</dbReference>
<sequence>MKHKPSIVALILALLAAALSGCGFKDIDKRFFVVAIGIDRPADNPKNYLVTLKLAVPSPKIEPGAAKAQIESVEAPTIAEAVRLIKSYVDKELDFGHCKIYMLGDSLAQQGYTDAINWVSRRRDIQNVAYLAIGKPDARTIIQSNPPAERYPGNTLFLQFGKDGTESSYIISTYIFDFVRRVGEHGLDPVLPIMRKEKEEYIITRVALLDKEKAVAALTPSETEIFNQISHHMTKSTVTANVNGEIMVLSVNKITSRYKIVKEADGSHMLRMTIKISGIFEEAPMGVYSADWAKLEAAFNKQYEFEANSLLKKIQQAGVDPLGFGLRYRATHKGSEQTWKRWQTIYPQLKFDVTAKITIEGTGISD</sequence>
<feature type="domain" description="Spore germination protein N-terminal" evidence="9">
    <location>
        <begin position="25"/>
        <end position="195"/>
    </location>
</feature>
<evidence type="ECO:0000313" key="10">
    <source>
        <dbReference type="EMBL" id="MBW7477011.1"/>
    </source>
</evidence>
<evidence type="ECO:0000256" key="5">
    <source>
        <dbReference type="ARBA" id="ARBA00023136"/>
    </source>
</evidence>
<comment type="subcellular location">
    <subcellularLocation>
        <location evidence="1">Membrane</location>
        <topology evidence="1">Lipid-anchor</topology>
    </subcellularLocation>
</comment>
<evidence type="ECO:0000256" key="4">
    <source>
        <dbReference type="ARBA" id="ARBA00022729"/>
    </source>
</evidence>
<comment type="similarity">
    <text evidence="2">Belongs to the GerABKC lipoprotein family.</text>
</comment>